<evidence type="ECO:0000313" key="2">
    <source>
        <dbReference type="EMBL" id="MBG0568770.1"/>
    </source>
</evidence>
<dbReference type="EMBL" id="JADQTO010000044">
    <property type="protein sequence ID" value="MBG0568770.1"/>
    <property type="molecule type" value="Genomic_DNA"/>
</dbReference>
<protein>
    <submittedName>
        <fullName evidence="2">Uncharacterized protein</fullName>
    </submittedName>
</protein>
<dbReference type="AlphaFoldDB" id="A0A931G320"/>
<feature type="region of interest" description="Disordered" evidence="1">
    <location>
        <begin position="1"/>
        <end position="174"/>
    </location>
</feature>
<reference evidence="2" key="1">
    <citation type="submission" date="2020-11" db="EMBL/GenBank/DDBJ databases">
        <title>Isolation and identification of active actinomycetes.</title>
        <authorList>
            <person name="Sun X."/>
        </authorList>
    </citation>
    <scope>NUCLEOTIDE SEQUENCE</scope>
    <source>
        <strain evidence="2">NEAU-A11</strain>
    </source>
</reference>
<organism evidence="2 3">
    <name type="scientific">Actinoplanes aureus</name>
    <dbReference type="NCBI Taxonomy" id="2792083"/>
    <lineage>
        <taxon>Bacteria</taxon>
        <taxon>Bacillati</taxon>
        <taxon>Actinomycetota</taxon>
        <taxon>Actinomycetes</taxon>
        <taxon>Micromonosporales</taxon>
        <taxon>Micromonosporaceae</taxon>
        <taxon>Actinoplanes</taxon>
    </lineage>
</organism>
<feature type="compositionally biased region" description="Low complexity" evidence="1">
    <location>
        <begin position="233"/>
        <end position="248"/>
    </location>
</feature>
<feature type="compositionally biased region" description="Low complexity" evidence="1">
    <location>
        <begin position="150"/>
        <end position="165"/>
    </location>
</feature>
<feature type="compositionally biased region" description="Basic residues" evidence="1">
    <location>
        <begin position="277"/>
        <end position="286"/>
    </location>
</feature>
<dbReference type="RefSeq" id="WP_196420538.1">
    <property type="nucleotide sequence ID" value="NZ_JADQTO010000044.1"/>
</dbReference>
<feature type="region of interest" description="Disordered" evidence="1">
    <location>
        <begin position="221"/>
        <end position="318"/>
    </location>
</feature>
<accession>A0A931G320</accession>
<feature type="compositionally biased region" description="Pro residues" evidence="1">
    <location>
        <begin position="132"/>
        <end position="146"/>
    </location>
</feature>
<evidence type="ECO:0000256" key="1">
    <source>
        <dbReference type="SAM" id="MobiDB-lite"/>
    </source>
</evidence>
<proteinExistence type="predicted"/>
<evidence type="ECO:0000313" key="3">
    <source>
        <dbReference type="Proteomes" id="UP000598146"/>
    </source>
</evidence>
<dbReference type="Proteomes" id="UP000598146">
    <property type="component" value="Unassembled WGS sequence"/>
</dbReference>
<feature type="compositionally biased region" description="Pro residues" evidence="1">
    <location>
        <begin position="299"/>
        <end position="317"/>
    </location>
</feature>
<comment type="caution">
    <text evidence="2">The sequence shown here is derived from an EMBL/GenBank/DDBJ whole genome shotgun (WGS) entry which is preliminary data.</text>
</comment>
<keyword evidence="3" id="KW-1185">Reference proteome</keyword>
<name>A0A931G320_9ACTN</name>
<sequence>MADQPPVDPTPAAGVSEPSRIAESADPATLDLPSRWSGAAAVPETGPRRSRWARLWERVSGAEPEPAEPDDWATMPAVDPWADQDTPVWPETFAAETALPAARFDAPAGTGAASQASTGTAAASPPTRQDAVPPPTRLDAAPPPTRLDPAAPYGHAASPAAAKAADAAEKAMADALAAGSKVLDAAKAAAVVAAAKAAEQAAKAGQVAKAGQAAIANQAAKVSQTNSPGQTGSPGQNGNAGQAGSAGQTRGTARPAIPAPGTYPPPAGGTGLPPMRPKLRPWRRAKAPAQPPQTRIPVQPRPAPVRPAPPPWAARPVPPRRRGRVRRWLRRMTLLTVLGLVLCCGGPLAYWQFPVARQHPVSAVLPDSFADLDLRDTAAGQRAAERLAEQLQEAGSAGDAFAGTYADGRGKRVTVFGVTGWRLTPGSDVDTQLDRLTSELKLKDVQSYDVGEFGVHERCGVGRLNNSSVVACAWADHGSLATVLLTRRSIEESAELVAGLRSVVLTPKYWS</sequence>
<feature type="compositionally biased region" description="Pro residues" evidence="1">
    <location>
        <begin position="257"/>
        <end position="267"/>
    </location>
</feature>
<gene>
    <name evidence="2" type="ORF">I4J89_45890</name>
</gene>
<feature type="compositionally biased region" description="Low complexity" evidence="1">
    <location>
        <begin position="106"/>
        <end position="126"/>
    </location>
</feature>